<accession>F6FGA3</accession>
<dbReference type="KEGG" id="mhf:MHF_1365"/>
<dbReference type="HOGENOM" id="CLU_098620_3_0_14"/>
<protein>
    <submittedName>
        <fullName evidence="1">Uncharacterized protein</fullName>
    </submittedName>
</protein>
<dbReference type="STRING" id="859194.MHF_1365"/>
<evidence type="ECO:0000313" key="2">
    <source>
        <dbReference type="Proteomes" id="UP000007952"/>
    </source>
</evidence>
<sequence>MTSLAKGALGLGGIGTVAGGGALAWQQGAFSSKVKSIKEKLISENYQILDSSNSSWDSIFNVYKKTENQWKFKNDGISESSATTEIQKLKDKCSDALKGDSEDADEYYKASKWCVVPRKVESFLDASSLLNTEESDGTDTSAWEKSLKSFKETKTGDSGNVKYAMENITIQSPEDDSKKTENIKAMKSGCKSRRDKWHYELDFEKSLTEVKKWCSRT</sequence>
<evidence type="ECO:0000313" key="1">
    <source>
        <dbReference type="EMBL" id="AEG73601.1"/>
    </source>
</evidence>
<dbReference type="BioCyc" id="MHAE859194:G1GR7-1361-MONOMER"/>
<gene>
    <name evidence="1" type="ordered locus">MHF_1365</name>
</gene>
<name>F6FGA3_MYCHI</name>
<proteinExistence type="predicted"/>
<reference evidence="1 2" key="1">
    <citation type="journal article" date="2011" name="J. Bacteriol.">
        <title>Complete genome sequences of two hemotropic Mycoplasmas, Mycoplasma haemofelis strain Ohio2 and Mycoplasma suis strain Illinois.</title>
        <authorList>
            <person name="Messick J.B."/>
            <person name="Santos A.P."/>
            <person name="Guimaraes A.M."/>
        </authorList>
    </citation>
    <scope>NUCLEOTIDE SEQUENCE [LARGE SCALE GENOMIC DNA]</scope>
    <source>
        <strain evidence="1 2">Ohio2</strain>
    </source>
</reference>
<reference key="2">
    <citation type="submission" date="2011-05" db="EMBL/GenBank/DDBJ databases">
        <title>The Genome of Mycoplasma haemofelis Strain Ohio2, a pathogenic hemoplasma of the cat.</title>
        <authorList>
            <person name="Santos A.P."/>
            <person name="Guimaraes A.M.S."/>
            <person name="SanMiguel P.J."/>
            <person name="Martin S.W."/>
            <person name="Messick J.B."/>
        </authorList>
    </citation>
    <scope>NUCLEOTIDE SEQUENCE</scope>
    <source>
        <strain>Ohio2</strain>
    </source>
</reference>
<dbReference type="Proteomes" id="UP000007952">
    <property type="component" value="Chromosome"/>
</dbReference>
<organism evidence="1 2">
    <name type="scientific">Mycoplasma haemofelis (strain Ohio2)</name>
    <dbReference type="NCBI Taxonomy" id="859194"/>
    <lineage>
        <taxon>Bacteria</taxon>
        <taxon>Bacillati</taxon>
        <taxon>Mycoplasmatota</taxon>
        <taxon>Mollicutes</taxon>
        <taxon>Mycoplasmataceae</taxon>
        <taxon>Mycoplasma</taxon>
    </lineage>
</organism>
<dbReference type="EMBL" id="CP002808">
    <property type="protein sequence ID" value="AEG73601.1"/>
    <property type="molecule type" value="Genomic_DNA"/>
</dbReference>
<dbReference type="AlphaFoldDB" id="F6FGA3"/>